<evidence type="ECO:0000259" key="1">
    <source>
        <dbReference type="Pfam" id="PF20613"/>
    </source>
</evidence>
<evidence type="ECO:0000313" key="2">
    <source>
        <dbReference type="EMBL" id="SFC88613.1"/>
    </source>
</evidence>
<dbReference type="Proteomes" id="UP000199438">
    <property type="component" value="Unassembled WGS sequence"/>
</dbReference>
<dbReference type="Pfam" id="PF20613">
    <property type="entry name" value="HipA_2"/>
    <property type="match status" value="1"/>
</dbReference>
<name>A0A1I1N198_9FLAO</name>
<dbReference type="STRING" id="1334022.SAMN04487907_11143"/>
<dbReference type="AlphaFoldDB" id="A0A1I1N198"/>
<keyword evidence="3" id="KW-1185">Reference proteome</keyword>
<evidence type="ECO:0000313" key="3">
    <source>
        <dbReference type="Proteomes" id="UP000199438"/>
    </source>
</evidence>
<gene>
    <name evidence="2" type="ORF">SAMN04487907_11143</name>
</gene>
<sequence length="265" mass="31639">MIEELKFVGIHSRLKGGSTKPLVIEAEDQSQRINSYVLKLYKNDYVTDYFTIAKEIIISELAEQFNLPVPKYGVIDLDNELLLEEYDPDFIRELNSGYKFCNYYHEGTLLYNDSLRSKFLENYDIENVFAFDNLILNTDRGGFRNKPNLLITDDNFLLIDHEQTFQFFDIRSAGRETDYKLKFNSYYFNNHIFLKLLRKLKSKEYVFDEFDENLRTLNLNFLDDLFRDFRKFNIDCGEKSAIFAYLNWCKINRSYITKSLKDRIL</sequence>
<organism evidence="2 3">
    <name type="scientific">Zunongwangia mangrovi</name>
    <dbReference type="NCBI Taxonomy" id="1334022"/>
    <lineage>
        <taxon>Bacteria</taxon>
        <taxon>Pseudomonadati</taxon>
        <taxon>Bacteroidota</taxon>
        <taxon>Flavobacteriia</taxon>
        <taxon>Flavobacteriales</taxon>
        <taxon>Flavobacteriaceae</taxon>
        <taxon>Zunongwangia</taxon>
    </lineage>
</organism>
<reference evidence="3" key="1">
    <citation type="submission" date="2016-10" db="EMBL/GenBank/DDBJ databases">
        <authorList>
            <person name="Varghese N."/>
            <person name="Submissions S."/>
        </authorList>
    </citation>
    <scope>NUCLEOTIDE SEQUENCE [LARGE SCALE GENOMIC DNA]</scope>
    <source>
        <strain evidence="3">DSM 24499</strain>
    </source>
</reference>
<accession>A0A1I1N198</accession>
<feature type="domain" description="HipA-like kinase" evidence="1">
    <location>
        <begin position="10"/>
        <end position="166"/>
    </location>
</feature>
<dbReference type="OrthoDB" id="1339734at2"/>
<protein>
    <recommendedName>
        <fullName evidence="1">HipA-like kinase domain-containing protein</fullName>
    </recommendedName>
</protein>
<proteinExistence type="predicted"/>
<dbReference type="InterPro" id="IPR046748">
    <property type="entry name" value="HipA_2"/>
</dbReference>
<dbReference type="EMBL" id="FOKV01000011">
    <property type="protein sequence ID" value="SFC88613.1"/>
    <property type="molecule type" value="Genomic_DNA"/>
</dbReference>
<dbReference type="RefSeq" id="WP_092544838.1">
    <property type="nucleotide sequence ID" value="NZ_FOKV01000011.1"/>
</dbReference>